<dbReference type="InterPro" id="IPR000524">
    <property type="entry name" value="Tscrpt_reg_HTH_GntR"/>
</dbReference>
<evidence type="ECO:0000256" key="3">
    <source>
        <dbReference type="ARBA" id="ARBA00023163"/>
    </source>
</evidence>
<name>A0ABT6ZJ44_9ACTN</name>
<dbReference type="PROSITE" id="PS50949">
    <property type="entry name" value="HTH_GNTR"/>
    <property type="match status" value="1"/>
</dbReference>
<keyword evidence="6" id="KW-1185">Reference proteome</keyword>
<dbReference type="SMART" id="SM00345">
    <property type="entry name" value="HTH_GNTR"/>
    <property type="match status" value="1"/>
</dbReference>
<evidence type="ECO:0000256" key="1">
    <source>
        <dbReference type="ARBA" id="ARBA00023015"/>
    </source>
</evidence>
<evidence type="ECO:0000313" key="5">
    <source>
        <dbReference type="EMBL" id="MDJ1129078.1"/>
    </source>
</evidence>
<dbReference type="EMBL" id="JASJEX010000002">
    <property type="protein sequence ID" value="MDJ1129078.1"/>
    <property type="molecule type" value="Genomic_DNA"/>
</dbReference>
<dbReference type="SUPFAM" id="SSF46785">
    <property type="entry name" value="Winged helix' DNA-binding domain"/>
    <property type="match status" value="1"/>
</dbReference>
<accession>A0ABT6ZJ44</accession>
<dbReference type="InterPro" id="IPR036388">
    <property type="entry name" value="WH-like_DNA-bd_sf"/>
</dbReference>
<evidence type="ECO:0000313" key="6">
    <source>
        <dbReference type="Proteomes" id="UP001431693"/>
    </source>
</evidence>
<dbReference type="PANTHER" id="PTHR38445:SF7">
    <property type="entry name" value="GNTR-FAMILY TRANSCRIPTIONAL REGULATOR"/>
    <property type="match status" value="1"/>
</dbReference>
<dbReference type="Gene3D" id="1.10.10.10">
    <property type="entry name" value="Winged helix-like DNA-binding domain superfamily/Winged helix DNA-binding domain"/>
    <property type="match status" value="1"/>
</dbReference>
<organism evidence="5 6">
    <name type="scientific">Kribbibacterium absianum</name>
    <dbReference type="NCBI Taxonomy" id="3044210"/>
    <lineage>
        <taxon>Bacteria</taxon>
        <taxon>Bacillati</taxon>
        <taxon>Actinomycetota</taxon>
        <taxon>Coriobacteriia</taxon>
        <taxon>Coriobacteriales</taxon>
        <taxon>Kribbibacteriaceae</taxon>
        <taxon>Kribbibacterium</taxon>
    </lineage>
</organism>
<evidence type="ECO:0000259" key="4">
    <source>
        <dbReference type="PROSITE" id="PS50949"/>
    </source>
</evidence>
<dbReference type="PANTHER" id="PTHR38445">
    <property type="entry name" value="HTH-TYPE TRANSCRIPTIONAL REPRESSOR YTRA"/>
    <property type="match status" value="1"/>
</dbReference>
<dbReference type="CDD" id="cd07377">
    <property type="entry name" value="WHTH_GntR"/>
    <property type="match status" value="1"/>
</dbReference>
<evidence type="ECO:0000256" key="2">
    <source>
        <dbReference type="ARBA" id="ARBA00023125"/>
    </source>
</evidence>
<dbReference type="Proteomes" id="UP001431693">
    <property type="component" value="Unassembled WGS sequence"/>
</dbReference>
<keyword evidence="2" id="KW-0238">DNA-binding</keyword>
<comment type="caution">
    <text evidence="5">The sequence shown here is derived from an EMBL/GenBank/DDBJ whole genome shotgun (WGS) entry which is preliminary data.</text>
</comment>
<keyword evidence="3" id="KW-0804">Transcription</keyword>
<proteinExistence type="predicted"/>
<gene>
    <name evidence="5" type="ORF">QJ043_03125</name>
</gene>
<keyword evidence="1" id="KW-0805">Transcription regulation</keyword>
<feature type="domain" description="HTH gntR-type" evidence="4">
    <location>
        <begin position="11"/>
        <end position="79"/>
    </location>
</feature>
<dbReference type="Pfam" id="PF00392">
    <property type="entry name" value="GntR"/>
    <property type="match status" value="1"/>
</dbReference>
<reference evidence="5" key="1">
    <citation type="submission" date="2023-05" db="EMBL/GenBank/DDBJ databases">
        <title>[olsenella] sp. nov., isolated from a pig farm feces dump.</title>
        <authorList>
            <person name="Chang Y.-H."/>
        </authorList>
    </citation>
    <scope>NUCLEOTIDE SEQUENCE</scope>
    <source>
        <strain evidence="5">YH-ols2217</strain>
    </source>
</reference>
<dbReference type="RefSeq" id="WP_283713812.1">
    <property type="nucleotide sequence ID" value="NZ_JASJEW010000007.1"/>
</dbReference>
<sequence>MDIVVSNASAKPIYQQVADQLKAAILAGELAPGEALPSIRGLANDLRVSVITTKRAYQELEAEALIDTVPGRGSFVAQAAEGLLTEERNRRLEELLQAALDYGREAGFSDGEVRERLELLAETDD</sequence>
<dbReference type="InterPro" id="IPR036390">
    <property type="entry name" value="WH_DNA-bd_sf"/>
</dbReference>
<protein>
    <submittedName>
        <fullName evidence="5">GntR family transcriptional regulator</fullName>
    </submittedName>
</protein>